<comment type="caution">
    <text evidence="12">The sequence shown here is derived from an EMBL/GenBank/DDBJ whole genome shotgun (WGS) entry which is preliminary data.</text>
</comment>
<keyword evidence="4 10" id="KW-1003">Cell membrane</keyword>
<sequence length="136" mass="15396">MRTISTVIAIWALVGCSSSNNVEHDNNVIDLTNSNIPTEQYWQVSRSMIPIYPFKAAKKGVSGCVEFELVISSEGRVSEFQIIKSVPNEVFDLAARKALRKYEWKPASNNQSRHSIRTTFKLDFSVEPFKPVLECI</sequence>
<comment type="subcellular location">
    <subcellularLocation>
        <location evidence="1 10">Cell inner membrane</location>
        <topology evidence="1 10">Single-pass membrane protein</topology>
        <orientation evidence="1 10">Periplasmic side</orientation>
    </subcellularLocation>
</comment>
<evidence type="ECO:0000256" key="1">
    <source>
        <dbReference type="ARBA" id="ARBA00004383"/>
    </source>
</evidence>
<evidence type="ECO:0000256" key="9">
    <source>
        <dbReference type="ARBA" id="ARBA00023136"/>
    </source>
</evidence>
<dbReference type="NCBIfam" id="TIGR01352">
    <property type="entry name" value="tonB_Cterm"/>
    <property type="match status" value="1"/>
</dbReference>
<dbReference type="AlphaFoldDB" id="A0A167G1Z3"/>
<gene>
    <name evidence="12" type="ORF">N476_26510</name>
</gene>
<dbReference type="GO" id="GO:0015031">
    <property type="term" value="P:protein transport"/>
    <property type="evidence" value="ECO:0007669"/>
    <property type="project" value="UniProtKB-UniRule"/>
</dbReference>
<evidence type="ECO:0000313" key="13">
    <source>
        <dbReference type="Proteomes" id="UP000076503"/>
    </source>
</evidence>
<dbReference type="PANTHER" id="PTHR33446">
    <property type="entry name" value="PROTEIN TONB-RELATED"/>
    <property type="match status" value="1"/>
</dbReference>
<evidence type="ECO:0000256" key="3">
    <source>
        <dbReference type="ARBA" id="ARBA00022448"/>
    </source>
</evidence>
<evidence type="ECO:0000256" key="8">
    <source>
        <dbReference type="ARBA" id="ARBA00022989"/>
    </source>
</evidence>
<evidence type="ECO:0000256" key="4">
    <source>
        <dbReference type="ARBA" id="ARBA00022475"/>
    </source>
</evidence>
<dbReference type="PATRIC" id="fig|1365251.3.peg.614"/>
<comment type="function">
    <text evidence="10">Interacts with outer membrane receptor proteins that carry out high-affinity binding and energy dependent uptake into the periplasmic space of specific substrates. It could act to transduce energy from the cytoplasmic membrane to specific energy-requiring processes in the outer membrane, resulting in the release into the periplasm of ligands bound by these outer membrane proteins.</text>
</comment>
<dbReference type="Pfam" id="PF03544">
    <property type="entry name" value="TonB_C"/>
    <property type="match status" value="1"/>
</dbReference>
<evidence type="ECO:0000256" key="5">
    <source>
        <dbReference type="ARBA" id="ARBA00022519"/>
    </source>
</evidence>
<dbReference type="Gene3D" id="3.30.1150.10">
    <property type="match status" value="1"/>
</dbReference>
<keyword evidence="3 10" id="KW-0813">Transport</keyword>
<dbReference type="EMBL" id="AUXZ01000040">
    <property type="protein sequence ID" value="KZN53866.1"/>
    <property type="molecule type" value="Genomic_DNA"/>
</dbReference>
<protein>
    <recommendedName>
        <fullName evidence="10">Protein TonB</fullName>
    </recommendedName>
</protein>
<evidence type="ECO:0000313" key="12">
    <source>
        <dbReference type="EMBL" id="KZN53866.1"/>
    </source>
</evidence>
<keyword evidence="5 10" id="KW-0997">Cell inner membrane</keyword>
<dbReference type="PROSITE" id="PS52015">
    <property type="entry name" value="TONB_CTD"/>
    <property type="match status" value="1"/>
</dbReference>
<dbReference type="GO" id="GO:0031992">
    <property type="term" value="F:energy transducer activity"/>
    <property type="evidence" value="ECO:0007669"/>
    <property type="project" value="InterPro"/>
</dbReference>
<accession>A0A167G1Z3</accession>
<organism evidence="12 13">
    <name type="scientific">Pseudoalteromonas luteoviolacea H33</name>
    <dbReference type="NCBI Taxonomy" id="1365251"/>
    <lineage>
        <taxon>Bacteria</taxon>
        <taxon>Pseudomonadati</taxon>
        <taxon>Pseudomonadota</taxon>
        <taxon>Gammaproteobacteria</taxon>
        <taxon>Alteromonadales</taxon>
        <taxon>Pseudoalteromonadaceae</taxon>
        <taxon>Pseudoalteromonas</taxon>
    </lineage>
</organism>
<proteinExistence type="inferred from homology"/>
<comment type="similarity">
    <text evidence="2 10">Belongs to the TonB family.</text>
</comment>
<keyword evidence="10" id="KW-0735">Signal-anchor</keyword>
<dbReference type="InterPro" id="IPR006260">
    <property type="entry name" value="TonB/TolA_C"/>
</dbReference>
<dbReference type="GO" id="GO:0005886">
    <property type="term" value="C:plasma membrane"/>
    <property type="evidence" value="ECO:0007669"/>
    <property type="project" value="UniProtKB-SubCell"/>
</dbReference>
<keyword evidence="6" id="KW-0812">Transmembrane</keyword>
<evidence type="ECO:0000256" key="7">
    <source>
        <dbReference type="ARBA" id="ARBA00022927"/>
    </source>
</evidence>
<name>A0A167G1Z3_9GAMM</name>
<dbReference type="RefSeq" id="WP_063360323.1">
    <property type="nucleotide sequence ID" value="NZ_AUXZ01000040.1"/>
</dbReference>
<dbReference type="InterPro" id="IPR037682">
    <property type="entry name" value="TonB_C"/>
</dbReference>
<keyword evidence="9" id="KW-0472">Membrane</keyword>
<reference evidence="12 13" key="1">
    <citation type="submission" date="2013-07" db="EMBL/GenBank/DDBJ databases">
        <title>Comparative Genomic and Metabolomic Analysis of Twelve Strains of Pseudoalteromonas luteoviolacea.</title>
        <authorList>
            <person name="Vynne N.G."/>
            <person name="Mansson M."/>
            <person name="Gram L."/>
        </authorList>
    </citation>
    <scope>NUCLEOTIDE SEQUENCE [LARGE SCALE GENOMIC DNA]</scope>
    <source>
        <strain evidence="12 13">H33</strain>
    </source>
</reference>
<dbReference type="GO" id="GO:0015891">
    <property type="term" value="P:siderophore transport"/>
    <property type="evidence" value="ECO:0007669"/>
    <property type="project" value="InterPro"/>
</dbReference>
<evidence type="ECO:0000259" key="11">
    <source>
        <dbReference type="PROSITE" id="PS52015"/>
    </source>
</evidence>
<dbReference type="PRINTS" id="PR01374">
    <property type="entry name" value="TONBPROTEIN"/>
</dbReference>
<dbReference type="InterPro" id="IPR051045">
    <property type="entry name" value="TonB-dependent_transducer"/>
</dbReference>
<dbReference type="OrthoDB" id="6388318at2"/>
<evidence type="ECO:0000256" key="2">
    <source>
        <dbReference type="ARBA" id="ARBA00006555"/>
    </source>
</evidence>
<feature type="domain" description="TonB C-terminal" evidence="11">
    <location>
        <begin position="37"/>
        <end position="133"/>
    </location>
</feature>
<dbReference type="GO" id="GO:0030288">
    <property type="term" value="C:outer membrane-bounded periplasmic space"/>
    <property type="evidence" value="ECO:0007669"/>
    <property type="project" value="InterPro"/>
</dbReference>
<dbReference type="SUPFAM" id="SSF74653">
    <property type="entry name" value="TolA/TonB C-terminal domain"/>
    <property type="match status" value="1"/>
</dbReference>
<dbReference type="PROSITE" id="PS51257">
    <property type="entry name" value="PROKAR_LIPOPROTEIN"/>
    <property type="match status" value="1"/>
</dbReference>
<keyword evidence="7 10" id="KW-0653">Protein transport</keyword>
<evidence type="ECO:0000256" key="6">
    <source>
        <dbReference type="ARBA" id="ARBA00022692"/>
    </source>
</evidence>
<evidence type="ECO:0000256" key="10">
    <source>
        <dbReference type="RuleBase" id="RU362123"/>
    </source>
</evidence>
<dbReference type="GO" id="GO:0055085">
    <property type="term" value="P:transmembrane transport"/>
    <property type="evidence" value="ECO:0007669"/>
    <property type="project" value="InterPro"/>
</dbReference>
<keyword evidence="8" id="KW-1133">Transmembrane helix</keyword>
<dbReference type="InterPro" id="IPR003538">
    <property type="entry name" value="TonB"/>
</dbReference>
<dbReference type="Proteomes" id="UP000076503">
    <property type="component" value="Unassembled WGS sequence"/>
</dbReference>